<sequence>MRNKRSLSYAELGTLIQKSGGEYAYFKEAFGEIPAFLFAWTSVIVIRTSSMAIICLTFAKYTSSLFPYCGSPEVTVKLVAIAVISHTSELNDSFKGTTTSPSFIALAFYNALWAYDGWNNLNYVTEEIENPEKNLPRANILGVLLVTVVYILTNISYLTAMTSAELLASDAVAVTWGERVLGSAAIIMPLSVMFSTFGAANGTIFSGGRVVYAAGREGHLPEFLSYVHVKRYTPMPSMLFTAVIAVCMVIPGNIGSLIDFFSFTAWLFYGGTVATLLVFRYTKKDAKRPIKIPIVIPIVFVLIAIYLIIGPIIESPKIEFLYAF</sequence>
<evidence type="ECO:0000313" key="6">
    <source>
        <dbReference type="EMBL" id="KAJ8302760.1"/>
    </source>
</evidence>
<organism evidence="6 7">
    <name type="scientific">Tegillarca granosa</name>
    <name type="common">Malaysian cockle</name>
    <name type="synonym">Anadara granosa</name>
    <dbReference type="NCBI Taxonomy" id="220873"/>
    <lineage>
        <taxon>Eukaryota</taxon>
        <taxon>Metazoa</taxon>
        <taxon>Spiralia</taxon>
        <taxon>Lophotrochozoa</taxon>
        <taxon>Mollusca</taxon>
        <taxon>Bivalvia</taxon>
        <taxon>Autobranchia</taxon>
        <taxon>Pteriomorphia</taxon>
        <taxon>Arcoida</taxon>
        <taxon>Arcoidea</taxon>
        <taxon>Arcidae</taxon>
        <taxon>Tegillarca</taxon>
    </lineage>
</organism>
<proteinExistence type="predicted"/>
<dbReference type="InterPro" id="IPR002293">
    <property type="entry name" value="AA/rel_permease1"/>
</dbReference>
<feature type="transmembrane region" description="Helical" evidence="5">
    <location>
        <begin position="35"/>
        <end position="59"/>
    </location>
</feature>
<feature type="transmembrane region" description="Helical" evidence="5">
    <location>
        <begin position="140"/>
        <end position="160"/>
    </location>
</feature>
<evidence type="ECO:0000313" key="7">
    <source>
        <dbReference type="Proteomes" id="UP001217089"/>
    </source>
</evidence>
<feature type="transmembrane region" description="Helical" evidence="5">
    <location>
        <begin position="180"/>
        <end position="200"/>
    </location>
</feature>
<feature type="non-terminal residue" evidence="6">
    <location>
        <position position="324"/>
    </location>
</feature>
<dbReference type="PANTHER" id="PTHR11785:SF512">
    <property type="entry name" value="SOBREMESA, ISOFORM B"/>
    <property type="match status" value="1"/>
</dbReference>
<comment type="subcellular location">
    <subcellularLocation>
        <location evidence="1">Membrane</location>
        <topology evidence="1">Multi-pass membrane protein</topology>
    </subcellularLocation>
</comment>
<dbReference type="Gene3D" id="1.20.1740.10">
    <property type="entry name" value="Amino acid/polyamine transporter I"/>
    <property type="match status" value="2"/>
</dbReference>
<keyword evidence="4 5" id="KW-0472">Membrane</keyword>
<dbReference type="EMBL" id="JARBDR010000917">
    <property type="protein sequence ID" value="KAJ8302760.1"/>
    <property type="molecule type" value="Genomic_DNA"/>
</dbReference>
<gene>
    <name evidence="6" type="ORF">KUTeg_019156</name>
</gene>
<dbReference type="InterPro" id="IPR050598">
    <property type="entry name" value="AminoAcid_Transporter"/>
</dbReference>
<evidence type="ECO:0000256" key="1">
    <source>
        <dbReference type="ARBA" id="ARBA00004141"/>
    </source>
</evidence>
<keyword evidence="3 5" id="KW-1133">Transmembrane helix</keyword>
<comment type="caution">
    <text evidence="6">The sequence shown here is derived from an EMBL/GenBank/DDBJ whole genome shotgun (WGS) entry which is preliminary data.</text>
</comment>
<evidence type="ECO:0000256" key="4">
    <source>
        <dbReference type="ARBA" id="ARBA00023136"/>
    </source>
</evidence>
<accession>A0ABQ9EH56</accession>
<dbReference type="Pfam" id="PF13520">
    <property type="entry name" value="AA_permease_2"/>
    <property type="match status" value="2"/>
</dbReference>
<feature type="transmembrane region" description="Helical" evidence="5">
    <location>
        <begin position="294"/>
        <end position="313"/>
    </location>
</feature>
<protein>
    <submittedName>
        <fullName evidence="6">Uncharacterized protein</fullName>
    </submittedName>
</protein>
<reference evidence="6 7" key="1">
    <citation type="submission" date="2022-12" db="EMBL/GenBank/DDBJ databases">
        <title>Chromosome-level genome of Tegillarca granosa.</title>
        <authorList>
            <person name="Kim J."/>
        </authorList>
    </citation>
    <scope>NUCLEOTIDE SEQUENCE [LARGE SCALE GENOMIC DNA]</scope>
    <source>
        <strain evidence="6">Teg-2019</strain>
        <tissue evidence="6">Adductor muscle</tissue>
    </source>
</reference>
<evidence type="ECO:0000256" key="5">
    <source>
        <dbReference type="SAM" id="Phobius"/>
    </source>
</evidence>
<dbReference type="PANTHER" id="PTHR11785">
    <property type="entry name" value="AMINO ACID TRANSPORTER"/>
    <property type="match status" value="1"/>
</dbReference>
<feature type="transmembrane region" description="Helical" evidence="5">
    <location>
        <begin position="238"/>
        <end position="258"/>
    </location>
</feature>
<feature type="transmembrane region" description="Helical" evidence="5">
    <location>
        <begin position="264"/>
        <end position="282"/>
    </location>
</feature>
<keyword evidence="2 5" id="KW-0812">Transmembrane</keyword>
<evidence type="ECO:0000256" key="3">
    <source>
        <dbReference type="ARBA" id="ARBA00022989"/>
    </source>
</evidence>
<keyword evidence="7" id="KW-1185">Reference proteome</keyword>
<dbReference type="Proteomes" id="UP001217089">
    <property type="component" value="Unassembled WGS sequence"/>
</dbReference>
<evidence type="ECO:0000256" key="2">
    <source>
        <dbReference type="ARBA" id="ARBA00022692"/>
    </source>
</evidence>
<name>A0ABQ9EH56_TEGGR</name>